<dbReference type="EMBL" id="KN832190">
    <property type="protein sequence ID" value="KIN93267.1"/>
    <property type="molecule type" value="Genomic_DNA"/>
</dbReference>
<dbReference type="HOGENOM" id="CLU_2360580_0_0_1"/>
<evidence type="ECO:0000313" key="3">
    <source>
        <dbReference type="Proteomes" id="UP000054217"/>
    </source>
</evidence>
<evidence type="ECO:0000313" key="2">
    <source>
        <dbReference type="EMBL" id="KIN93267.1"/>
    </source>
</evidence>
<dbReference type="Proteomes" id="UP000054217">
    <property type="component" value="Unassembled WGS sequence"/>
</dbReference>
<sequence>MRLPPIEPMDVRFPRFCLPRSSVQHPSQPTIHMSSLPEEAEERHESSENDAGEFNAISVISRVPSVSAVEFIPALLPWKETVFHHTHHDAVWYTRA</sequence>
<evidence type="ECO:0000256" key="1">
    <source>
        <dbReference type="SAM" id="MobiDB-lite"/>
    </source>
</evidence>
<proteinExistence type="predicted"/>
<dbReference type="AlphaFoldDB" id="A0A0C3I7Z1"/>
<dbReference type="InParanoid" id="A0A0C3I7Z1"/>
<gene>
    <name evidence="2" type="ORF">M404DRAFT_1009080</name>
</gene>
<reference evidence="2 3" key="1">
    <citation type="submission" date="2014-04" db="EMBL/GenBank/DDBJ databases">
        <authorList>
            <consortium name="DOE Joint Genome Institute"/>
            <person name="Kuo A."/>
            <person name="Kohler A."/>
            <person name="Costa M.D."/>
            <person name="Nagy L.G."/>
            <person name="Floudas D."/>
            <person name="Copeland A."/>
            <person name="Barry K.W."/>
            <person name="Cichocki N."/>
            <person name="Veneault-Fourrey C."/>
            <person name="LaButti K."/>
            <person name="Lindquist E.A."/>
            <person name="Lipzen A."/>
            <person name="Lundell T."/>
            <person name="Morin E."/>
            <person name="Murat C."/>
            <person name="Sun H."/>
            <person name="Tunlid A."/>
            <person name="Henrissat B."/>
            <person name="Grigoriev I.V."/>
            <person name="Hibbett D.S."/>
            <person name="Martin F."/>
            <person name="Nordberg H.P."/>
            <person name="Cantor M.N."/>
            <person name="Hua S.X."/>
        </authorList>
    </citation>
    <scope>NUCLEOTIDE SEQUENCE [LARGE SCALE GENOMIC DNA]</scope>
    <source>
        <strain evidence="2 3">Marx 270</strain>
    </source>
</reference>
<feature type="compositionally biased region" description="Polar residues" evidence="1">
    <location>
        <begin position="21"/>
        <end position="33"/>
    </location>
</feature>
<protein>
    <submittedName>
        <fullName evidence="2">Uncharacterized protein</fullName>
    </submittedName>
</protein>
<accession>A0A0C3I7Z1</accession>
<keyword evidence="3" id="KW-1185">Reference proteome</keyword>
<organism evidence="2 3">
    <name type="scientific">Pisolithus tinctorius Marx 270</name>
    <dbReference type="NCBI Taxonomy" id="870435"/>
    <lineage>
        <taxon>Eukaryota</taxon>
        <taxon>Fungi</taxon>
        <taxon>Dikarya</taxon>
        <taxon>Basidiomycota</taxon>
        <taxon>Agaricomycotina</taxon>
        <taxon>Agaricomycetes</taxon>
        <taxon>Agaricomycetidae</taxon>
        <taxon>Boletales</taxon>
        <taxon>Sclerodermatineae</taxon>
        <taxon>Pisolithaceae</taxon>
        <taxon>Pisolithus</taxon>
    </lineage>
</organism>
<name>A0A0C3I7Z1_PISTI</name>
<feature type="region of interest" description="Disordered" evidence="1">
    <location>
        <begin position="20"/>
        <end position="53"/>
    </location>
</feature>
<reference evidence="3" key="2">
    <citation type="submission" date="2015-01" db="EMBL/GenBank/DDBJ databases">
        <title>Evolutionary Origins and Diversification of the Mycorrhizal Mutualists.</title>
        <authorList>
            <consortium name="DOE Joint Genome Institute"/>
            <consortium name="Mycorrhizal Genomics Consortium"/>
            <person name="Kohler A."/>
            <person name="Kuo A."/>
            <person name="Nagy L.G."/>
            <person name="Floudas D."/>
            <person name="Copeland A."/>
            <person name="Barry K.W."/>
            <person name="Cichocki N."/>
            <person name="Veneault-Fourrey C."/>
            <person name="LaButti K."/>
            <person name="Lindquist E.A."/>
            <person name="Lipzen A."/>
            <person name="Lundell T."/>
            <person name="Morin E."/>
            <person name="Murat C."/>
            <person name="Riley R."/>
            <person name="Ohm R."/>
            <person name="Sun H."/>
            <person name="Tunlid A."/>
            <person name="Henrissat B."/>
            <person name="Grigoriev I.V."/>
            <person name="Hibbett D.S."/>
            <person name="Martin F."/>
        </authorList>
    </citation>
    <scope>NUCLEOTIDE SEQUENCE [LARGE SCALE GENOMIC DNA]</scope>
    <source>
        <strain evidence="3">Marx 270</strain>
    </source>
</reference>